<reference evidence="1 2" key="1">
    <citation type="submission" date="2016-02" db="EMBL/GenBank/DDBJ databases">
        <title>Genome analysis of coral dinoflagellate symbionts highlights evolutionary adaptations to a symbiotic lifestyle.</title>
        <authorList>
            <person name="Aranda M."/>
            <person name="Li Y."/>
            <person name="Liew Y.J."/>
            <person name="Baumgarten S."/>
            <person name="Simakov O."/>
            <person name="Wilson M."/>
            <person name="Piel J."/>
            <person name="Ashoor H."/>
            <person name="Bougouffa S."/>
            <person name="Bajic V.B."/>
            <person name="Ryu T."/>
            <person name="Ravasi T."/>
            <person name="Bayer T."/>
            <person name="Micklem G."/>
            <person name="Kim H."/>
            <person name="Bhak J."/>
            <person name="Lajeunesse T.C."/>
            <person name="Voolstra C.R."/>
        </authorList>
    </citation>
    <scope>NUCLEOTIDE SEQUENCE [LARGE SCALE GENOMIC DNA]</scope>
    <source>
        <strain evidence="1 2">CCMP2467</strain>
    </source>
</reference>
<dbReference type="EMBL" id="LSRX01000005">
    <property type="protein sequence ID" value="OLQ15283.1"/>
    <property type="molecule type" value="Genomic_DNA"/>
</dbReference>
<evidence type="ECO:0000313" key="1">
    <source>
        <dbReference type="EMBL" id="OLQ15283.1"/>
    </source>
</evidence>
<name>A0A1Q9F6H7_SYMMI</name>
<comment type="caution">
    <text evidence="1">The sequence shown here is derived from an EMBL/GenBank/DDBJ whole genome shotgun (WGS) entry which is preliminary data.</text>
</comment>
<keyword evidence="2" id="KW-1185">Reference proteome</keyword>
<protein>
    <submittedName>
        <fullName evidence="1">Uncharacterized protein</fullName>
    </submittedName>
</protein>
<accession>A0A1Q9F6H7</accession>
<evidence type="ECO:0000313" key="2">
    <source>
        <dbReference type="Proteomes" id="UP000186817"/>
    </source>
</evidence>
<sequence>MVQAALTSFAMKQFTRTLPHVAVEIEQNYAITTKWLSWVEVAEEAAEVELVQQDESPVELLEQESPVALAEQESPVVGLEA</sequence>
<dbReference type="AlphaFoldDB" id="A0A1Q9F6H7"/>
<gene>
    <name evidence="1" type="ORF">AK812_SmicGene531</name>
</gene>
<proteinExistence type="predicted"/>
<organism evidence="1 2">
    <name type="scientific">Symbiodinium microadriaticum</name>
    <name type="common">Dinoflagellate</name>
    <name type="synonym">Zooxanthella microadriatica</name>
    <dbReference type="NCBI Taxonomy" id="2951"/>
    <lineage>
        <taxon>Eukaryota</taxon>
        <taxon>Sar</taxon>
        <taxon>Alveolata</taxon>
        <taxon>Dinophyceae</taxon>
        <taxon>Suessiales</taxon>
        <taxon>Symbiodiniaceae</taxon>
        <taxon>Symbiodinium</taxon>
    </lineage>
</organism>
<dbReference type="Proteomes" id="UP000186817">
    <property type="component" value="Unassembled WGS sequence"/>
</dbReference>